<accession>A0A1G7PS25</accession>
<dbReference type="PANTHER" id="PTHR43280">
    <property type="entry name" value="ARAC-FAMILY TRANSCRIPTIONAL REGULATOR"/>
    <property type="match status" value="1"/>
</dbReference>
<evidence type="ECO:0000256" key="3">
    <source>
        <dbReference type="ARBA" id="ARBA00023163"/>
    </source>
</evidence>
<gene>
    <name evidence="5" type="ORF">SAMN04487996_113107</name>
</gene>
<dbReference type="InterPro" id="IPR018062">
    <property type="entry name" value="HTH_AraC-typ_CS"/>
</dbReference>
<dbReference type="GO" id="GO:0043565">
    <property type="term" value="F:sequence-specific DNA binding"/>
    <property type="evidence" value="ECO:0007669"/>
    <property type="project" value="InterPro"/>
</dbReference>
<evidence type="ECO:0000256" key="2">
    <source>
        <dbReference type="ARBA" id="ARBA00023125"/>
    </source>
</evidence>
<dbReference type="Gene3D" id="1.10.10.60">
    <property type="entry name" value="Homeodomain-like"/>
    <property type="match status" value="2"/>
</dbReference>
<evidence type="ECO:0000313" key="5">
    <source>
        <dbReference type="EMBL" id="SDF89038.1"/>
    </source>
</evidence>
<dbReference type="InterPro" id="IPR018060">
    <property type="entry name" value="HTH_AraC"/>
</dbReference>
<dbReference type="EMBL" id="FNAN01000013">
    <property type="protein sequence ID" value="SDF89038.1"/>
    <property type="molecule type" value="Genomic_DNA"/>
</dbReference>
<protein>
    <submittedName>
        <fullName evidence="5">AraC-type DNA-binding protein</fullName>
    </submittedName>
</protein>
<keyword evidence="2 5" id="KW-0238">DNA-binding</keyword>
<evidence type="ECO:0000259" key="4">
    <source>
        <dbReference type="PROSITE" id="PS01124"/>
    </source>
</evidence>
<sequence>MKAVEFHLPQDVDKSFIVFRETGDFFPAPWHYHAHYEFVMVNKSTGRRMVGDHIGYFEEDDLVFMGSLLPHVWVNDPLYLERRAPEQADALVIHFTDDFLGEDFMTIPEIDDFRKVLKLADRGMALRGETRERINALIRAMPAQNGLQRLSSLMLIFDIMSSTMEFDLLASPRFVQNFHYDSSDRFKKITGYIMQNFDQDISLAEIASVGNMGVTAFCNFFKEQFRVTFVEYLTTVRIGHACKLLSEHDRNVVEVAYECGFNNLANFNRQFKKLKNMTPSDYRKTLIIR</sequence>
<dbReference type="PRINTS" id="PR00032">
    <property type="entry name" value="HTHARAC"/>
</dbReference>
<dbReference type="OrthoDB" id="792101at2"/>
<organism evidence="5 6">
    <name type="scientific">Dyadobacter soli</name>
    <dbReference type="NCBI Taxonomy" id="659014"/>
    <lineage>
        <taxon>Bacteria</taxon>
        <taxon>Pseudomonadati</taxon>
        <taxon>Bacteroidota</taxon>
        <taxon>Cytophagia</taxon>
        <taxon>Cytophagales</taxon>
        <taxon>Spirosomataceae</taxon>
        <taxon>Dyadobacter</taxon>
    </lineage>
</organism>
<keyword evidence="3" id="KW-0804">Transcription</keyword>
<dbReference type="Pfam" id="PF12833">
    <property type="entry name" value="HTH_18"/>
    <property type="match status" value="1"/>
</dbReference>
<name>A0A1G7PS25_9BACT</name>
<dbReference type="InterPro" id="IPR009057">
    <property type="entry name" value="Homeodomain-like_sf"/>
</dbReference>
<dbReference type="PROSITE" id="PS00041">
    <property type="entry name" value="HTH_ARAC_FAMILY_1"/>
    <property type="match status" value="1"/>
</dbReference>
<dbReference type="InterPro" id="IPR020449">
    <property type="entry name" value="Tscrpt_reg_AraC-type_HTH"/>
</dbReference>
<dbReference type="PANTHER" id="PTHR43280:SF27">
    <property type="entry name" value="TRANSCRIPTIONAL REGULATOR MTLR"/>
    <property type="match status" value="1"/>
</dbReference>
<keyword evidence="1" id="KW-0805">Transcription regulation</keyword>
<dbReference type="GO" id="GO:0003700">
    <property type="term" value="F:DNA-binding transcription factor activity"/>
    <property type="evidence" value="ECO:0007669"/>
    <property type="project" value="InterPro"/>
</dbReference>
<dbReference type="InterPro" id="IPR011051">
    <property type="entry name" value="RmlC_Cupin_sf"/>
</dbReference>
<dbReference type="RefSeq" id="WP_090154501.1">
    <property type="nucleotide sequence ID" value="NZ_FNAN01000013.1"/>
</dbReference>
<dbReference type="SUPFAM" id="SSF51182">
    <property type="entry name" value="RmlC-like cupins"/>
    <property type="match status" value="1"/>
</dbReference>
<dbReference type="STRING" id="659014.SAMN04487996_113107"/>
<reference evidence="6" key="1">
    <citation type="submission" date="2016-10" db="EMBL/GenBank/DDBJ databases">
        <authorList>
            <person name="Varghese N."/>
            <person name="Submissions S."/>
        </authorList>
    </citation>
    <scope>NUCLEOTIDE SEQUENCE [LARGE SCALE GENOMIC DNA]</scope>
    <source>
        <strain evidence="6">DSM 25329</strain>
    </source>
</reference>
<proteinExistence type="predicted"/>
<dbReference type="PROSITE" id="PS01124">
    <property type="entry name" value="HTH_ARAC_FAMILY_2"/>
    <property type="match status" value="1"/>
</dbReference>
<dbReference type="AlphaFoldDB" id="A0A1G7PS25"/>
<dbReference type="CDD" id="cd06976">
    <property type="entry name" value="cupin_MtlR-like_N"/>
    <property type="match status" value="1"/>
</dbReference>
<dbReference type="SUPFAM" id="SSF46689">
    <property type="entry name" value="Homeodomain-like"/>
    <property type="match status" value="2"/>
</dbReference>
<keyword evidence="6" id="KW-1185">Reference proteome</keyword>
<evidence type="ECO:0000313" key="6">
    <source>
        <dbReference type="Proteomes" id="UP000198748"/>
    </source>
</evidence>
<evidence type="ECO:0000256" key="1">
    <source>
        <dbReference type="ARBA" id="ARBA00023015"/>
    </source>
</evidence>
<feature type="domain" description="HTH araC/xylS-type" evidence="4">
    <location>
        <begin position="187"/>
        <end position="285"/>
    </location>
</feature>
<dbReference type="SMART" id="SM00342">
    <property type="entry name" value="HTH_ARAC"/>
    <property type="match status" value="1"/>
</dbReference>
<dbReference type="Proteomes" id="UP000198748">
    <property type="component" value="Unassembled WGS sequence"/>
</dbReference>